<organism evidence="1 2">
    <name type="scientific">Nephila pilipes</name>
    <name type="common">Giant wood spider</name>
    <name type="synonym">Nephila maculata</name>
    <dbReference type="NCBI Taxonomy" id="299642"/>
    <lineage>
        <taxon>Eukaryota</taxon>
        <taxon>Metazoa</taxon>
        <taxon>Ecdysozoa</taxon>
        <taxon>Arthropoda</taxon>
        <taxon>Chelicerata</taxon>
        <taxon>Arachnida</taxon>
        <taxon>Araneae</taxon>
        <taxon>Araneomorphae</taxon>
        <taxon>Entelegynae</taxon>
        <taxon>Araneoidea</taxon>
        <taxon>Nephilidae</taxon>
        <taxon>Nephila</taxon>
    </lineage>
</organism>
<dbReference type="EMBL" id="BMAW01017409">
    <property type="protein sequence ID" value="GFT53735.1"/>
    <property type="molecule type" value="Genomic_DNA"/>
</dbReference>
<sequence>MVPWYDPCFDSYGSYVERYLKKCFKSCKNMKNLNELETLRKVHDSDDEEDIVLDESETCEKKAHFQKEKMIWSQNECSRQFRR</sequence>
<evidence type="ECO:0000313" key="2">
    <source>
        <dbReference type="Proteomes" id="UP000887013"/>
    </source>
</evidence>
<keyword evidence="2" id="KW-1185">Reference proteome</keyword>
<name>A0A8X6P658_NEPPI</name>
<comment type="caution">
    <text evidence="1">The sequence shown here is derived from an EMBL/GenBank/DDBJ whole genome shotgun (WGS) entry which is preliminary data.</text>
</comment>
<evidence type="ECO:0000313" key="1">
    <source>
        <dbReference type="EMBL" id="GFT53735.1"/>
    </source>
</evidence>
<gene>
    <name evidence="1" type="ORF">NPIL_577901</name>
</gene>
<dbReference type="Proteomes" id="UP000887013">
    <property type="component" value="Unassembled WGS sequence"/>
</dbReference>
<accession>A0A8X6P658</accession>
<dbReference type="AlphaFoldDB" id="A0A8X6P658"/>
<protein>
    <submittedName>
        <fullName evidence="1">Uncharacterized protein</fullName>
    </submittedName>
</protein>
<proteinExistence type="predicted"/>
<reference evidence="1" key="1">
    <citation type="submission" date="2020-08" db="EMBL/GenBank/DDBJ databases">
        <title>Multicomponent nature underlies the extraordinary mechanical properties of spider dragline silk.</title>
        <authorList>
            <person name="Kono N."/>
            <person name="Nakamura H."/>
            <person name="Mori M."/>
            <person name="Yoshida Y."/>
            <person name="Ohtoshi R."/>
            <person name="Malay A.D."/>
            <person name="Moran D.A.P."/>
            <person name="Tomita M."/>
            <person name="Numata K."/>
            <person name="Arakawa K."/>
        </authorList>
    </citation>
    <scope>NUCLEOTIDE SEQUENCE</scope>
</reference>